<dbReference type="InterPro" id="IPR036866">
    <property type="entry name" value="RibonucZ/Hydroxyglut_hydro"/>
</dbReference>
<keyword evidence="6" id="KW-1185">Reference proteome</keyword>
<dbReference type="Gene3D" id="3.60.15.10">
    <property type="entry name" value="Ribonuclease Z/Hydroxyacylglutathione hydrolase-like"/>
    <property type="match status" value="1"/>
</dbReference>
<name>A0A6N9Q196_9BACL</name>
<dbReference type="PANTHER" id="PTHR42663">
    <property type="entry name" value="HYDROLASE C777.06C-RELATED-RELATED"/>
    <property type="match status" value="1"/>
</dbReference>
<evidence type="ECO:0000313" key="5">
    <source>
        <dbReference type="EMBL" id="NBI29026.1"/>
    </source>
</evidence>
<evidence type="ECO:0000259" key="4">
    <source>
        <dbReference type="SMART" id="SM00849"/>
    </source>
</evidence>
<dbReference type="Pfam" id="PF23023">
    <property type="entry name" value="Anti-Pycsar_Apyc1"/>
    <property type="match status" value="1"/>
</dbReference>
<comment type="catalytic activity">
    <reaction evidence="3">
        <text>3',5'-cyclic UMP + H2O = UMP + H(+)</text>
        <dbReference type="Rhea" id="RHEA:70575"/>
        <dbReference type="ChEBI" id="CHEBI:15377"/>
        <dbReference type="ChEBI" id="CHEBI:15378"/>
        <dbReference type="ChEBI" id="CHEBI:57865"/>
        <dbReference type="ChEBI" id="CHEBI:184387"/>
    </reaction>
    <physiologicalReaction direction="left-to-right" evidence="3">
        <dbReference type="Rhea" id="RHEA:70576"/>
    </physiologicalReaction>
</comment>
<feature type="domain" description="Metallo-beta-lactamase" evidence="4">
    <location>
        <begin position="20"/>
        <end position="220"/>
    </location>
</feature>
<dbReference type="OrthoDB" id="9803916at2"/>
<comment type="caution">
    <text evidence="5">The sequence shown here is derived from an EMBL/GenBank/DDBJ whole genome shotgun (WGS) entry which is preliminary data.</text>
</comment>
<evidence type="ECO:0000256" key="2">
    <source>
        <dbReference type="ARBA" id="ARBA00034301"/>
    </source>
</evidence>
<dbReference type="AlphaFoldDB" id="A0A6N9Q196"/>
<evidence type="ECO:0000313" key="6">
    <source>
        <dbReference type="Proteomes" id="UP000448943"/>
    </source>
</evidence>
<dbReference type="EMBL" id="SIJB01000020">
    <property type="protein sequence ID" value="NBI29026.1"/>
    <property type="molecule type" value="Genomic_DNA"/>
</dbReference>
<evidence type="ECO:0000256" key="1">
    <source>
        <dbReference type="ARBA" id="ARBA00034221"/>
    </source>
</evidence>
<accession>A0A6N9Q196</accession>
<dbReference type="Proteomes" id="UP000448943">
    <property type="component" value="Unassembled WGS sequence"/>
</dbReference>
<dbReference type="PANTHER" id="PTHR42663:SF6">
    <property type="entry name" value="HYDROLASE C777.06C-RELATED"/>
    <property type="match status" value="1"/>
</dbReference>
<dbReference type="InterPro" id="IPR001279">
    <property type="entry name" value="Metallo-B-lactamas"/>
</dbReference>
<sequence length="247" mass="28170">MSIQIQMIGTGSAFSKKYFNNNALVYADDFTLLIDCGITAPMALHQLNKTVQEIDGILITHLHADHVGGLEELAFQAKYLYNIKPKLFICSKLLPILWENSLKAGLSDGRGNKLEDFFEVIPIIENENTMITPSLNIEMIQTKHIPNKLSYSLFINDHIFYSADMQFDPDLLAQIHKERHCKTILHDCSLEEPGKVEVHASLSQLLTLPEQIQNKILLMHYGDNMEEFIEKTGSMSFIEQQKKYTII</sequence>
<protein>
    <submittedName>
        <fullName evidence="5">Ribonuclease Z</fullName>
    </submittedName>
</protein>
<dbReference type="SMART" id="SM00849">
    <property type="entry name" value="Lactamase_B"/>
    <property type="match status" value="1"/>
</dbReference>
<evidence type="ECO:0000256" key="3">
    <source>
        <dbReference type="ARBA" id="ARBA00048505"/>
    </source>
</evidence>
<dbReference type="GO" id="GO:0016787">
    <property type="term" value="F:hydrolase activity"/>
    <property type="evidence" value="ECO:0007669"/>
    <property type="project" value="UniProtKB-KW"/>
</dbReference>
<organism evidence="5 6">
    <name type="scientific">Chengkuizengella marina</name>
    <dbReference type="NCBI Taxonomy" id="2507566"/>
    <lineage>
        <taxon>Bacteria</taxon>
        <taxon>Bacillati</taxon>
        <taxon>Bacillota</taxon>
        <taxon>Bacilli</taxon>
        <taxon>Bacillales</taxon>
        <taxon>Paenibacillaceae</taxon>
        <taxon>Chengkuizengella</taxon>
    </lineage>
</organism>
<comment type="catalytic activity">
    <reaction evidence="1">
        <text>3',5'-cyclic CMP + H2O = CMP + H(+)</text>
        <dbReference type="Rhea" id="RHEA:72675"/>
        <dbReference type="ChEBI" id="CHEBI:15377"/>
        <dbReference type="ChEBI" id="CHEBI:15378"/>
        <dbReference type="ChEBI" id="CHEBI:58003"/>
        <dbReference type="ChEBI" id="CHEBI:60377"/>
    </reaction>
    <physiologicalReaction direction="left-to-right" evidence="1">
        <dbReference type="Rhea" id="RHEA:72676"/>
    </physiologicalReaction>
</comment>
<gene>
    <name evidence="5" type="ORF">ERL59_08645</name>
</gene>
<dbReference type="GO" id="GO:0046872">
    <property type="term" value="F:metal ion binding"/>
    <property type="evidence" value="ECO:0007669"/>
    <property type="project" value="UniProtKB-KW"/>
</dbReference>
<dbReference type="SUPFAM" id="SSF56281">
    <property type="entry name" value="Metallo-hydrolase/oxidoreductase"/>
    <property type="match status" value="1"/>
</dbReference>
<reference evidence="5 6" key="1">
    <citation type="submission" date="2019-01" db="EMBL/GenBank/DDBJ databases">
        <title>Chengkuizengella sp. nov., isolated from deep-sea sediment of East Pacific Ocean.</title>
        <authorList>
            <person name="Yang J."/>
            <person name="Lai Q."/>
            <person name="Shao Z."/>
        </authorList>
    </citation>
    <scope>NUCLEOTIDE SEQUENCE [LARGE SCALE GENOMIC DNA]</scope>
    <source>
        <strain evidence="5 6">YPA3-1-1</strain>
    </source>
</reference>
<dbReference type="RefSeq" id="WP_160645826.1">
    <property type="nucleotide sequence ID" value="NZ_SIJB01000020.1"/>
</dbReference>
<proteinExistence type="predicted"/>
<comment type="function">
    <text evidence="2">Counteracts the endogenous Pycsar antiviral defense system. Phosphodiesterase that enables metal-dependent hydrolysis of host cyclic nucleotide Pycsar defense signals such as cCMP and cUMP.</text>
</comment>